<keyword evidence="1" id="KW-0732">Signal</keyword>
<accession>A0A9W4XCD5</accession>
<feature type="chain" id="PRO_5040744857" description="Opaque-phase-specific protein OP4" evidence="1">
    <location>
        <begin position="21"/>
        <end position="409"/>
    </location>
</feature>
<dbReference type="Proteomes" id="UP001152885">
    <property type="component" value="Unassembled WGS sequence"/>
</dbReference>
<sequence length="409" mass="41773">MKFSQATLFAILASSTFVSAAPAIVVEQSMVKREDINDVLEILKELKSLNAKRELVEGDELLELTTRADSVLGELITALTNSGIIGDIWNTLTTDPAISTSLQNIIQAAIQTAVVQGPALIQAVWNSGLLGNILDKFLNDTDLRNALFDVAKSIFGSAVNLITSWIGGGSSSATAATAAPAATAAKRADLLDQSGEYLSERDLASIIQWIVQEISDSGIVQSLVSRVLADPQAAISFLTSAFQTGLVVAEDIYSWAKSSGLWDSALAYIGQNAGTWASAIASFLGNALSSGQISASDIDNAGTLSTSTASTAAAANVAARSVSVTQAAAATTPTTTRAATQAAATSAAPASAAAPASGNNALNSLIDKYGGSVSTAAPQVNTAGLASSLNTLIGAANQAAGSLNQRRMY</sequence>
<evidence type="ECO:0008006" key="4">
    <source>
        <dbReference type="Google" id="ProtNLM"/>
    </source>
</evidence>
<reference evidence="2" key="1">
    <citation type="submission" date="2022-12" db="EMBL/GenBank/DDBJ databases">
        <authorList>
            <person name="Brejova B."/>
        </authorList>
    </citation>
    <scope>NUCLEOTIDE SEQUENCE</scope>
</reference>
<keyword evidence="3" id="KW-1185">Reference proteome</keyword>
<feature type="signal peptide" evidence="1">
    <location>
        <begin position="1"/>
        <end position="20"/>
    </location>
</feature>
<dbReference type="OrthoDB" id="4025946at2759"/>
<organism evidence="2 3">
    <name type="scientific">Candida verbasci</name>
    <dbReference type="NCBI Taxonomy" id="1227364"/>
    <lineage>
        <taxon>Eukaryota</taxon>
        <taxon>Fungi</taxon>
        <taxon>Dikarya</taxon>
        <taxon>Ascomycota</taxon>
        <taxon>Saccharomycotina</taxon>
        <taxon>Pichiomycetes</taxon>
        <taxon>Debaryomycetaceae</taxon>
        <taxon>Candida/Lodderomyces clade</taxon>
        <taxon>Candida</taxon>
    </lineage>
</organism>
<evidence type="ECO:0000313" key="2">
    <source>
        <dbReference type="EMBL" id="CAI5757100.1"/>
    </source>
</evidence>
<protein>
    <recommendedName>
        <fullName evidence="4">Opaque-phase-specific protein OP4</fullName>
    </recommendedName>
</protein>
<evidence type="ECO:0000313" key="3">
    <source>
        <dbReference type="Proteomes" id="UP001152885"/>
    </source>
</evidence>
<proteinExistence type="predicted"/>
<name>A0A9W4XCD5_9ASCO</name>
<dbReference type="EMBL" id="CANTUO010000001">
    <property type="protein sequence ID" value="CAI5757100.1"/>
    <property type="molecule type" value="Genomic_DNA"/>
</dbReference>
<gene>
    <name evidence="2" type="ORF">CANVERA_P1617</name>
</gene>
<comment type="caution">
    <text evidence="2">The sequence shown here is derived from an EMBL/GenBank/DDBJ whole genome shotgun (WGS) entry which is preliminary data.</text>
</comment>
<dbReference type="AlphaFoldDB" id="A0A9W4XCD5"/>
<evidence type="ECO:0000256" key="1">
    <source>
        <dbReference type="SAM" id="SignalP"/>
    </source>
</evidence>